<dbReference type="GO" id="GO:0022857">
    <property type="term" value="F:transmembrane transporter activity"/>
    <property type="evidence" value="ECO:0007669"/>
    <property type="project" value="InterPro"/>
</dbReference>
<keyword evidence="2" id="KW-1133">Transmembrane helix</keyword>
<dbReference type="GO" id="GO:0016020">
    <property type="term" value="C:membrane"/>
    <property type="evidence" value="ECO:0007669"/>
    <property type="project" value="UniProtKB-SubCell"/>
</dbReference>
<evidence type="ECO:0000313" key="4">
    <source>
        <dbReference type="EMBL" id="OEU21627.1"/>
    </source>
</evidence>
<feature type="transmembrane region" description="Helical" evidence="2">
    <location>
        <begin position="142"/>
        <end position="161"/>
    </location>
</feature>
<dbReference type="InterPro" id="IPR011701">
    <property type="entry name" value="MFS"/>
</dbReference>
<dbReference type="EMBL" id="KV784354">
    <property type="protein sequence ID" value="OEU21627.1"/>
    <property type="molecule type" value="Genomic_DNA"/>
</dbReference>
<name>A0A1E7FU39_9STRA</name>
<dbReference type="Pfam" id="PF07690">
    <property type="entry name" value="MFS_1"/>
    <property type="match status" value="1"/>
</dbReference>
<feature type="transmembrane region" description="Helical" evidence="2">
    <location>
        <begin position="84"/>
        <end position="101"/>
    </location>
</feature>
<evidence type="ECO:0000256" key="1">
    <source>
        <dbReference type="ARBA" id="ARBA00004141"/>
    </source>
</evidence>
<dbReference type="SUPFAM" id="SSF103473">
    <property type="entry name" value="MFS general substrate transporter"/>
    <property type="match status" value="1"/>
</dbReference>
<evidence type="ECO:0000259" key="3">
    <source>
        <dbReference type="PROSITE" id="PS50850"/>
    </source>
</evidence>
<dbReference type="PROSITE" id="PS50850">
    <property type="entry name" value="MFS"/>
    <property type="match status" value="1"/>
</dbReference>
<feature type="domain" description="Major facilitator superfamily (MFS) profile" evidence="3">
    <location>
        <begin position="15"/>
        <end position="197"/>
    </location>
</feature>
<dbReference type="KEGG" id="fcy:FRACYDRAFT_152530"/>
<feature type="transmembrane region" description="Helical" evidence="2">
    <location>
        <begin position="53"/>
        <end position="72"/>
    </location>
</feature>
<dbReference type="AlphaFoldDB" id="A0A1E7FU39"/>
<gene>
    <name evidence="4" type="ORF">FRACYDRAFT_152530</name>
</gene>
<evidence type="ECO:0000313" key="5">
    <source>
        <dbReference type="Proteomes" id="UP000095751"/>
    </source>
</evidence>
<dbReference type="Gene3D" id="1.20.1250.20">
    <property type="entry name" value="MFS general substrate transporter like domains"/>
    <property type="match status" value="1"/>
</dbReference>
<reference evidence="4 5" key="1">
    <citation type="submission" date="2016-09" db="EMBL/GenBank/DDBJ databases">
        <title>Extensive genetic diversity and differential bi-allelic expression allows diatom success in the polar Southern Ocean.</title>
        <authorList>
            <consortium name="DOE Joint Genome Institute"/>
            <person name="Mock T."/>
            <person name="Otillar R.P."/>
            <person name="Strauss J."/>
            <person name="Dupont C."/>
            <person name="Frickenhaus S."/>
            <person name="Maumus F."/>
            <person name="Mcmullan M."/>
            <person name="Sanges R."/>
            <person name="Schmutz J."/>
            <person name="Toseland A."/>
            <person name="Valas R."/>
            <person name="Veluchamy A."/>
            <person name="Ward B.J."/>
            <person name="Allen A."/>
            <person name="Barry K."/>
            <person name="Falciatore A."/>
            <person name="Ferrante M."/>
            <person name="Fortunato A.E."/>
            <person name="Gloeckner G."/>
            <person name="Gruber A."/>
            <person name="Hipkin R."/>
            <person name="Janech M."/>
            <person name="Kroth P."/>
            <person name="Leese F."/>
            <person name="Lindquist E."/>
            <person name="Lyon B.R."/>
            <person name="Martin J."/>
            <person name="Mayer C."/>
            <person name="Parker M."/>
            <person name="Quesneville H."/>
            <person name="Raymond J."/>
            <person name="Uhlig C."/>
            <person name="Valentin K.U."/>
            <person name="Worden A.Z."/>
            <person name="Armbrust E.V."/>
            <person name="Bowler C."/>
            <person name="Green B."/>
            <person name="Moulton V."/>
            <person name="Van Oosterhout C."/>
            <person name="Grigoriev I."/>
        </authorList>
    </citation>
    <scope>NUCLEOTIDE SEQUENCE [LARGE SCALE GENOMIC DNA]</scope>
    <source>
        <strain evidence="4 5">CCMP1102</strain>
    </source>
</reference>
<organism evidence="4 5">
    <name type="scientific">Fragilariopsis cylindrus CCMP1102</name>
    <dbReference type="NCBI Taxonomy" id="635003"/>
    <lineage>
        <taxon>Eukaryota</taxon>
        <taxon>Sar</taxon>
        <taxon>Stramenopiles</taxon>
        <taxon>Ochrophyta</taxon>
        <taxon>Bacillariophyta</taxon>
        <taxon>Bacillariophyceae</taxon>
        <taxon>Bacillariophycidae</taxon>
        <taxon>Bacillariales</taxon>
        <taxon>Bacillariaceae</taxon>
        <taxon>Fragilariopsis</taxon>
    </lineage>
</organism>
<keyword evidence="2" id="KW-0812">Transmembrane</keyword>
<feature type="non-terminal residue" evidence="4">
    <location>
        <position position="197"/>
    </location>
</feature>
<feature type="transmembrane region" description="Helical" evidence="2">
    <location>
        <begin position="17"/>
        <end position="41"/>
    </location>
</feature>
<feature type="transmembrane region" description="Helical" evidence="2">
    <location>
        <begin position="113"/>
        <end position="130"/>
    </location>
</feature>
<dbReference type="InterPro" id="IPR036259">
    <property type="entry name" value="MFS_trans_sf"/>
</dbReference>
<keyword evidence="5" id="KW-1185">Reference proteome</keyword>
<dbReference type="InParanoid" id="A0A1E7FU39"/>
<protein>
    <submittedName>
        <fullName evidence="4">MFS general substrate transporter</fullName>
    </submittedName>
</protein>
<dbReference type="Proteomes" id="UP000095751">
    <property type="component" value="Unassembled WGS sequence"/>
</dbReference>
<dbReference type="OrthoDB" id="6612291at2759"/>
<feature type="transmembrane region" description="Helical" evidence="2">
    <location>
        <begin position="173"/>
        <end position="193"/>
    </location>
</feature>
<sequence length="197" mass="20220">SNNNAIVTPPLRRSDLVVFQSSSFFLVLSLALVTFSPAPALIAKIGSERATSILSIISACAALMEIVFSPALGSLLDSVGRKPALLFTLISIATVHGAVSIHSSVLTICAAKFISAVSVGLFFISSQVIISDISASNPEKLGSMLGVQSALIGAAFFLGAIGAGRLSEFGLSVIYGTSTIIAVLTAALVSFGMRETL</sequence>
<proteinExistence type="predicted"/>
<dbReference type="InterPro" id="IPR020846">
    <property type="entry name" value="MFS_dom"/>
</dbReference>
<evidence type="ECO:0000256" key="2">
    <source>
        <dbReference type="SAM" id="Phobius"/>
    </source>
</evidence>
<accession>A0A1E7FU39</accession>
<feature type="non-terminal residue" evidence="4">
    <location>
        <position position="1"/>
    </location>
</feature>
<comment type="subcellular location">
    <subcellularLocation>
        <location evidence="1">Membrane</location>
        <topology evidence="1">Multi-pass membrane protein</topology>
    </subcellularLocation>
</comment>
<keyword evidence="2" id="KW-0472">Membrane</keyword>